<dbReference type="RefSeq" id="WP_184918302.1">
    <property type="nucleotide sequence ID" value="NZ_JACHMO010000001.1"/>
</dbReference>
<protein>
    <submittedName>
        <fullName evidence="3">DNA-binding transcriptional regulator YiaG</fullName>
    </submittedName>
</protein>
<feature type="domain" description="HTH cro/C1-type" evidence="2">
    <location>
        <begin position="171"/>
        <end position="225"/>
    </location>
</feature>
<keyword evidence="4" id="KW-1185">Reference proteome</keyword>
<proteinExistence type="predicted"/>
<evidence type="ECO:0000313" key="3">
    <source>
        <dbReference type="EMBL" id="MBB5801911.1"/>
    </source>
</evidence>
<feature type="domain" description="HTH cro/C1-type" evidence="2">
    <location>
        <begin position="20"/>
        <end position="74"/>
    </location>
</feature>
<evidence type="ECO:0000259" key="2">
    <source>
        <dbReference type="PROSITE" id="PS50943"/>
    </source>
</evidence>
<dbReference type="SUPFAM" id="SSF47413">
    <property type="entry name" value="lambda repressor-like DNA-binding domains"/>
    <property type="match status" value="4"/>
</dbReference>
<dbReference type="Pfam" id="PF13560">
    <property type="entry name" value="HTH_31"/>
    <property type="match status" value="2"/>
</dbReference>
<dbReference type="CDD" id="cd00093">
    <property type="entry name" value="HTH_XRE"/>
    <property type="match status" value="4"/>
</dbReference>
<dbReference type="Proteomes" id="UP000552097">
    <property type="component" value="Unassembled WGS sequence"/>
</dbReference>
<feature type="domain" description="HTH cro/C1-type" evidence="2">
    <location>
        <begin position="251"/>
        <end position="305"/>
    </location>
</feature>
<comment type="caution">
    <text evidence="3">The sequence shown here is derived from an EMBL/GenBank/DDBJ whole genome shotgun (WGS) entry which is preliminary data.</text>
</comment>
<keyword evidence="1 3" id="KW-0238">DNA-binding</keyword>
<dbReference type="PROSITE" id="PS50943">
    <property type="entry name" value="HTH_CROC1"/>
    <property type="match status" value="4"/>
</dbReference>
<sequence>MVDSKSRALSGHEAPTVPSLRTVRLSLGLTSREVAESVGVTTACLLRWERRQRTPDPVLASALADTLHLTPERVEAFFAEGPEHPVVDDTVPGHGLRALRRDLDVPPRRIADALCVTVQTVYNWERGGSRLPVRLLAPLAECLGMEPDELAGTLRESPRSVRTAARLTGELARLRDLAGHSQVRVADLLGVSRMTLRGWERGDAVPPWHAIRLMASLYRVPLAVVATAAGAGQPAFLSPESWLPGDLPEVLRVLRQWNGLTQAQLAQRCATSTDSVRGWERGRQQPGTYSRRRLESLYRLATDSLLRAYAEATSAGASAVQGAS</sequence>
<evidence type="ECO:0000256" key="1">
    <source>
        <dbReference type="ARBA" id="ARBA00023125"/>
    </source>
</evidence>
<accession>A0A7W9LZJ0</accession>
<evidence type="ECO:0000313" key="4">
    <source>
        <dbReference type="Proteomes" id="UP000552097"/>
    </source>
</evidence>
<dbReference type="PANTHER" id="PTHR46558">
    <property type="entry name" value="TRACRIPTIONAL REGULATORY PROTEIN-RELATED-RELATED"/>
    <property type="match status" value="1"/>
</dbReference>
<dbReference type="PANTHER" id="PTHR46558:SF4">
    <property type="entry name" value="DNA-BIDING PHAGE PROTEIN"/>
    <property type="match status" value="1"/>
</dbReference>
<gene>
    <name evidence="3" type="ORF">F4560_001679</name>
</gene>
<reference evidence="3 4" key="1">
    <citation type="submission" date="2020-08" db="EMBL/GenBank/DDBJ databases">
        <title>Sequencing the genomes of 1000 actinobacteria strains.</title>
        <authorList>
            <person name="Klenk H.-P."/>
        </authorList>
    </citation>
    <scope>NUCLEOTIDE SEQUENCE [LARGE SCALE GENOMIC DNA]</scope>
    <source>
        <strain evidence="3 4">DSM 45486</strain>
    </source>
</reference>
<dbReference type="InterPro" id="IPR001387">
    <property type="entry name" value="Cro/C1-type_HTH"/>
</dbReference>
<organism evidence="3 4">
    <name type="scientific">Saccharothrix ecbatanensis</name>
    <dbReference type="NCBI Taxonomy" id="1105145"/>
    <lineage>
        <taxon>Bacteria</taxon>
        <taxon>Bacillati</taxon>
        <taxon>Actinomycetota</taxon>
        <taxon>Actinomycetes</taxon>
        <taxon>Pseudonocardiales</taxon>
        <taxon>Pseudonocardiaceae</taxon>
        <taxon>Saccharothrix</taxon>
    </lineage>
</organism>
<name>A0A7W9LZJ0_9PSEU</name>
<dbReference type="GO" id="GO:0003677">
    <property type="term" value="F:DNA binding"/>
    <property type="evidence" value="ECO:0007669"/>
    <property type="project" value="UniProtKB-KW"/>
</dbReference>
<dbReference type="InterPro" id="IPR010982">
    <property type="entry name" value="Lambda_DNA-bd_dom_sf"/>
</dbReference>
<dbReference type="EMBL" id="JACHMO010000001">
    <property type="protein sequence ID" value="MBB5801911.1"/>
    <property type="molecule type" value="Genomic_DNA"/>
</dbReference>
<dbReference type="Gene3D" id="1.10.260.40">
    <property type="entry name" value="lambda repressor-like DNA-binding domains"/>
    <property type="match status" value="4"/>
</dbReference>
<dbReference type="SMART" id="SM00530">
    <property type="entry name" value="HTH_XRE"/>
    <property type="match status" value="4"/>
</dbReference>
<dbReference type="Pfam" id="PF01381">
    <property type="entry name" value="HTH_3"/>
    <property type="match status" value="2"/>
</dbReference>
<dbReference type="AlphaFoldDB" id="A0A7W9LZJ0"/>
<feature type="domain" description="HTH cro/C1-type" evidence="2">
    <location>
        <begin position="96"/>
        <end position="150"/>
    </location>
</feature>